<dbReference type="Proteomes" id="UP001204579">
    <property type="component" value="Unassembled WGS sequence"/>
</dbReference>
<accession>A0AAW5N8M7</accession>
<sequence length="250" mass="28070">MKPDKFLTYIFSLLTILLCCVSCSDESEIELYLQKGNLQQIPVNDATISCTVGQPDEILIFGGVGNYDVFSSNEKILYPQVVGNSISMVPKSVGKVAVTVMDDAHNAQQVTIFVEPSVRKYFIADISYEIEGGDMEAQEAIKSELAASETLYKASMDFEFNESERGYVNLLLNSNQDEILVENIPFVWESATRQISISFPNNILRLDEGLSVRNGVDEEGCWEADLTKKFLPLYPEVHSVKKILHYRLCK</sequence>
<keyword evidence="2" id="KW-1185">Reference proteome</keyword>
<protein>
    <recommendedName>
        <fullName evidence="3">Lipoprotein</fullName>
    </recommendedName>
</protein>
<dbReference type="AlphaFoldDB" id="A0AAW5N8M7"/>
<organism evidence="1 2">
    <name type="scientific">Phocaeicola barnesiae</name>
    <dbReference type="NCBI Taxonomy" id="376804"/>
    <lineage>
        <taxon>Bacteria</taxon>
        <taxon>Pseudomonadati</taxon>
        <taxon>Bacteroidota</taxon>
        <taxon>Bacteroidia</taxon>
        <taxon>Bacteroidales</taxon>
        <taxon>Bacteroidaceae</taxon>
        <taxon>Phocaeicola</taxon>
    </lineage>
</organism>
<dbReference type="EMBL" id="JANRHJ010000006">
    <property type="protein sequence ID" value="MCR8873654.1"/>
    <property type="molecule type" value="Genomic_DNA"/>
</dbReference>
<dbReference type="RefSeq" id="WP_022340223.1">
    <property type="nucleotide sequence ID" value="NZ_CAUBSI010000009.1"/>
</dbReference>
<gene>
    <name evidence="1" type="ORF">NW209_06450</name>
</gene>
<evidence type="ECO:0008006" key="3">
    <source>
        <dbReference type="Google" id="ProtNLM"/>
    </source>
</evidence>
<reference evidence="1 2" key="1">
    <citation type="submission" date="2022-08" db="EMBL/GenBank/DDBJ databases">
        <authorList>
            <person name="Zeman M."/>
            <person name="Kubasova T."/>
        </authorList>
    </citation>
    <scope>NUCLEOTIDE SEQUENCE [LARGE SCALE GENOMIC DNA]</scope>
    <source>
        <strain evidence="1 2">ET62</strain>
    </source>
</reference>
<name>A0AAW5N8M7_9BACT</name>
<evidence type="ECO:0000313" key="1">
    <source>
        <dbReference type="EMBL" id="MCR8873654.1"/>
    </source>
</evidence>
<proteinExistence type="predicted"/>
<evidence type="ECO:0000313" key="2">
    <source>
        <dbReference type="Proteomes" id="UP001204579"/>
    </source>
</evidence>
<comment type="caution">
    <text evidence="1">The sequence shown here is derived from an EMBL/GenBank/DDBJ whole genome shotgun (WGS) entry which is preliminary data.</text>
</comment>